<name>A0A1B2LQG4_AERSS</name>
<organism evidence="1">
    <name type="scientific">Aeromonas salmonicida subsp. salmonicida</name>
    <dbReference type="NCBI Taxonomy" id="29491"/>
    <lineage>
        <taxon>Bacteria</taxon>
        <taxon>Pseudomonadati</taxon>
        <taxon>Pseudomonadota</taxon>
        <taxon>Gammaproteobacteria</taxon>
        <taxon>Aeromonadales</taxon>
        <taxon>Aeromonadaceae</taxon>
        <taxon>Aeromonas</taxon>
    </lineage>
</organism>
<evidence type="ECO:0000313" key="1">
    <source>
        <dbReference type="EMBL" id="AOA33822.1"/>
    </source>
</evidence>
<sequence length="46" mass="5522">MSLYPHRGMVQGRQTMLKLKLRQQKRDEIERLQLAKQLGIDTKEVR</sequence>
<reference evidence="1" key="1">
    <citation type="journal article" date="2016" name="FEMS Microbiol. Lett.">
        <title>Aeromonas salmonicida subsp. salmonicida strains isolated from Chinese freshwater fish contain a novel genomic island and possible regional-specific mobile genetic elements profiles.</title>
        <authorList>
            <person name="Long M."/>
            <person name="Nielsen T.K."/>
            <person name="Leisner J.J."/>
            <person name="Hansen L.H."/>
            <person name="Shen Z.X."/>
            <person name="Zhang Q.Q."/>
            <person name="Li A."/>
        </authorList>
    </citation>
    <scope>NUCLEOTIDE SEQUENCE</scope>
    <source>
        <strain evidence="1">BG</strain>
    </source>
</reference>
<dbReference type="EMBL" id="KU923576">
    <property type="protein sequence ID" value="AOA33822.1"/>
    <property type="molecule type" value="Genomic_DNA"/>
</dbReference>
<accession>A0A1B2LQG4</accession>
<proteinExistence type="predicted"/>
<protein>
    <submittedName>
        <fullName evidence="1">Uncharacterized protein</fullName>
    </submittedName>
</protein>
<dbReference type="AlphaFoldDB" id="A0A1B2LQG4"/>